<evidence type="ECO:0000256" key="1">
    <source>
        <dbReference type="SAM" id="MobiDB-lite"/>
    </source>
</evidence>
<dbReference type="EMBL" id="MU865047">
    <property type="protein sequence ID" value="KAK4459074.1"/>
    <property type="molecule type" value="Genomic_DNA"/>
</dbReference>
<organism evidence="2 3">
    <name type="scientific">Cladorrhinum samala</name>
    <dbReference type="NCBI Taxonomy" id="585594"/>
    <lineage>
        <taxon>Eukaryota</taxon>
        <taxon>Fungi</taxon>
        <taxon>Dikarya</taxon>
        <taxon>Ascomycota</taxon>
        <taxon>Pezizomycotina</taxon>
        <taxon>Sordariomycetes</taxon>
        <taxon>Sordariomycetidae</taxon>
        <taxon>Sordariales</taxon>
        <taxon>Podosporaceae</taxon>
        <taxon>Cladorrhinum</taxon>
    </lineage>
</organism>
<proteinExistence type="predicted"/>
<feature type="region of interest" description="Disordered" evidence="1">
    <location>
        <begin position="1"/>
        <end position="106"/>
    </location>
</feature>
<sequence>MTSKKDSTAPKSGGTGAAGSKRFELPALNFNFDSLTDGTDIPPPLPSPIPEESVPTPPDTPKDGQPTSNGKTEPAKPQVTTTTTAGVKRPAEEYPASPTLSSRQGSIRRLFSRGLLNKAYADGEDVNTANARPPSRGAASTADSRRAKRSSGWFSRLRGADKHASPLSPPLTDEKKPTGPPPPMIPELSEIKSKEDESFGSDLFKNIK</sequence>
<protein>
    <submittedName>
        <fullName evidence="2">Uncharacterized protein</fullName>
    </submittedName>
</protein>
<keyword evidence="3" id="KW-1185">Reference proteome</keyword>
<evidence type="ECO:0000313" key="2">
    <source>
        <dbReference type="EMBL" id="KAK4459074.1"/>
    </source>
</evidence>
<reference evidence="2" key="2">
    <citation type="submission" date="2023-06" db="EMBL/GenBank/DDBJ databases">
        <authorList>
            <consortium name="Lawrence Berkeley National Laboratory"/>
            <person name="Mondo S.J."/>
            <person name="Hensen N."/>
            <person name="Bonometti L."/>
            <person name="Westerberg I."/>
            <person name="Brannstrom I.O."/>
            <person name="Guillou S."/>
            <person name="Cros-Aarteil S."/>
            <person name="Calhoun S."/>
            <person name="Haridas S."/>
            <person name="Kuo A."/>
            <person name="Pangilinan J."/>
            <person name="Riley R."/>
            <person name="Labutti K."/>
            <person name="Andreopoulos B."/>
            <person name="Lipzen A."/>
            <person name="Chen C."/>
            <person name="Yanf M."/>
            <person name="Daum C."/>
            <person name="Ng V."/>
            <person name="Clum A."/>
            <person name="Steindorff A."/>
            <person name="Ohm R."/>
            <person name="Martin F."/>
            <person name="Silar P."/>
            <person name="Natvig D."/>
            <person name="Lalanne C."/>
            <person name="Gautier V."/>
            <person name="Ament-Velasquez S.L."/>
            <person name="Kruys A."/>
            <person name="Hutchinson M.I."/>
            <person name="Powell A.J."/>
            <person name="Barry K."/>
            <person name="Miller A.N."/>
            <person name="Grigoriev I.V."/>
            <person name="Debuchy R."/>
            <person name="Gladieux P."/>
            <person name="Thoren M.H."/>
            <person name="Johannesson H."/>
        </authorList>
    </citation>
    <scope>NUCLEOTIDE SEQUENCE</scope>
    <source>
        <strain evidence="2">PSN324</strain>
    </source>
</reference>
<evidence type="ECO:0000313" key="3">
    <source>
        <dbReference type="Proteomes" id="UP001321749"/>
    </source>
</evidence>
<name>A0AAV9HFT9_9PEZI</name>
<reference evidence="2" key="1">
    <citation type="journal article" date="2023" name="Mol. Phylogenet. Evol.">
        <title>Genome-scale phylogeny and comparative genomics of the fungal order Sordariales.</title>
        <authorList>
            <person name="Hensen N."/>
            <person name="Bonometti L."/>
            <person name="Westerberg I."/>
            <person name="Brannstrom I.O."/>
            <person name="Guillou S."/>
            <person name="Cros-Aarteil S."/>
            <person name="Calhoun S."/>
            <person name="Haridas S."/>
            <person name="Kuo A."/>
            <person name="Mondo S."/>
            <person name="Pangilinan J."/>
            <person name="Riley R."/>
            <person name="LaButti K."/>
            <person name="Andreopoulos B."/>
            <person name="Lipzen A."/>
            <person name="Chen C."/>
            <person name="Yan M."/>
            <person name="Daum C."/>
            <person name="Ng V."/>
            <person name="Clum A."/>
            <person name="Steindorff A."/>
            <person name="Ohm R.A."/>
            <person name="Martin F."/>
            <person name="Silar P."/>
            <person name="Natvig D.O."/>
            <person name="Lalanne C."/>
            <person name="Gautier V."/>
            <person name="Ament-Velasquez S.L."/>
            <person name="Kruys A."/>
            <person name="Hutchinson M.I."/>
            <person name="Powell A.J."/>
            <person name="Barry K."/>
            <person name="Miller A.N."/>
            <person name="Grigoriev I.V."/>
            <person name="Debuchy R."/>
            <person name="Gladieux P."/>
            <person name="Hiltunen Thoren M."/>
            <person name="Johannesson H."/>
        </authorList>
    </citation>
    <scope>NUCLEOTIDE SEQUENCE</scope>
    <source>
        <strain evidence="2">PSN324</strain>
    </source>
</reference>
<dbReference type="Proteomes" id="UP001321749">
    <property type="component" value="Unassembled WGS sequence"/>
</dbReference>
<comment type="caution">
    <text evidence="2">The sequence shown here is derived from an EMBL/GenBank/DDBJ whole genome shotgun (WGS) entry which is preliminary data.</text>
</comment>
<feature type="compositionally biased region" description="Pro residues" evidence="1">
    <location>
        <begin position="41"/>
        <end position="59"/>
    </location>
</feature>
<feature type="region of interest" description="Disordered" evidence="1">
    <location>
        <begin position="122"/>
        <end position="208"/>
    </location>
</feature>
<dbReference type="AlphaFoldDB" id="A0AAV9HFT9"/>
<accession>A0AAV9HFT9</accession>
<gene>
    <name evidence="2" type="ORF">QBC42DRAFT_184343</name>
</gene>